<accession>F6CX65</accession>
<dbReference type="InterPro" id="IPR000847">
    <property type="entry name" value="LysR_HTH_N"/>
</dbReference>
<evidence type="ECO:0000259" key="5">
    <source>
        <dbReference type="PROSITE" id="PS50931"/>
    </source>
</evidence>
<keyword evidence="3" id="KW-0238">DNA-binding</keyword>
<dbReference type="SUPFAM" id="SSF46785">
    <property type="entry name" value="Winged helix' DNA-binding domain"/>
    <property type="match status" value="1"/>
</dbReference>
<dbReference type="eggNOG" id="COG0583">
    <property type="taxonomic scope" value="Bacteria"/>
</dbReference>
<dbReference type="PRINTS" id="PR00039">
    <property type="entry name" value="HTHLYSR"/>
</dbReference>
<dbReference type="InterPro" id="IPR036390">
    <property type="entry name" value="WH_DNA-bd_sf"/>
</dbReference>
<dbReference type="InterPro" id="IPR005119">
    <property type="entry name" value="LysR_subst-bd"/>
</dbReference>
<dbReference type="RefSeq" id="WP_013794796.1">
    <property type="nucleotide sequence ID" value="NC_015559.1"/>
</dbReference>
<organism evidence="6 7">
    <name type="scientific">Marinomonas posidonica (strain CECT 7376 / NCIMB 14433 / IVIA-Po-181)</name>
    <dbReference type="NCBI Taxonomy" id="491952"/>
    <lineage>
        <taxon>Bacteria</taxon>
        <taxon>Pseudomonadati</taxon>
        <taxon>Pseudomonadota</taxon>
        <taxon>Gammaproteobacteria</taxon>
        <taxon>Oceanospirillales</taxon>
        <taxon>Oceanospirillaceae</taxon>
        <taxon>Marinomonas</taxon>
    </lineage>
</organism>
<evidence type="ECO:0000256" key="1">
    <source>
        <dbReference type="ARBA" id="ARBA00009437"/>
    </source>
</evidence>
<dbReference type="InterPro" id="IPR050389">
    <property type="entry name" value="LysR-type_TF"/>
</dbReference>
<evidence type="ECO:0000256" key="4">
    <source>
        <dbReference type="ARBA" id="ARBA00023163"/>
    </source>
</evidence>
<keyword evidence="4" id="KW-0804">Transcription</keyword>
<reference evidence="6 7" key="1">
    <citation type="journal article" date="2012" name="Stand. Genomic Sci.">
        <title>Complete genome sequence of Marinomonas posidonica type strain (IVIA-Po-181(T)).</title>
        <authorList>
            <person name="Lucas-Elio P."/>
            <person name="Goodwin L."/>
            <person name="Woyke T."/>
            <person name="Pitluck S."/>
            <person name="Nolan M."/>
            <person name="Kyrpides N.C."/>
            <person name="Detter J.C."/>
            <person name="Copeland A."/>
            <person name="Lu M."/>
            <person name="Bruce D."/>
            <person name="Detter C."/>
            <person name="Tapia R."/>
            <person name="Han S."/>
            <person name="Land M.L."/>
            <person name="Ivanova N."/>
            <person name="Mikhailova N."/>
            <person name="Johnston A.W."/>
            <person name="Sanchez-Amat A."/>
        </authorList>
    </citation>
    <scope>NUCLEOTIDE SEQUENCE [LARGE SCALE GENOMIC DNA]</scope>
    <source>
        <strain evidence="7">CECT 7376 / NCIMB 14433 / IVIA-Po-181</strain>
    </source>
</reference>
<dbReference type="Pfam" id="PF00126">
    <property type="entry name" value="HTH_1"/>
    <property type="match status" value="1"/>
</dbReference>
<dbReference type="InterPro" id="IPR036388">
    <property type="entry name" value="WH-like_DNA-bd_sf"/>
</dbReference>
<dbReference type="PANTHER" id="PTHR30118">
    <property type="entry name" value="HTH-TYPE TRANSCRIPTIONAL REGULATOR LEUO-RELATED"/>
    <property type="match status" value="1"/>
</dbReference>
<name>F6CX65_MARPP</name>
<dbReference type="GO" id="GO:0003700">
    <property type="term" value="F:DNA-binding transcription factor activity"/>
    <property type="evidence" value="ECO:0007669"/>
    <property type="project" value="InterPro"/>
</dbReference>
<dbReference type="Gene3D" id="1.10.10.10">
    <property type="entry name" value="Winged helix-like DNA-binding domain superfamily/Winged helix DNA-binding domain"/>
    <property type="match status" value="1"/>
</dbReference>
<protein>
    <submittedName>
        <fullName evidence="6">Transcriptional regulator, LysR family</fullName>
    </submittedName>
</protein>
<dbReference type="SUPFAM" id="SSF53850">
    <property type="entry name" value="Periplasmic binding protein-like II"/>
    <property type="match status" value="1"/>
</dbReference>
<proteinExistence type="inferred from homology"/>
<evidence type="ECO:0000313" key="7">
    <source>
        <dbReference type="Proteomes" id="UP000009230"/>
    </source>
</evidence>
<sequence length="312" mass="35805">MISNALQQLDLKALTGLILLLEERHVSRAAQRMSLSQSAMSRLLMRLRHAFDDPLFIRTSSGMAPTAKALELEGPIKLMLEQMASMQVSPDFDPNTSRRVFRLFTTHYQAQAYVPSIAERFYREAPMASLETTTITETSLLRQTEQSGDLYLCSDYIEVPNHFKRTLFGREKFRCIMSQSHPLANQPKLTLDDYMRYQHVLVNMGGSMRVVSDSLLGERAKERRFAFRTPYFMAALETVSRTQLLLSTSGLLPSRFQQVFGLVMKDLPFEFPDVHYYLCWPRTSSGDPAAEWFRQMAREVVQSLVPYPDHLG</sequence>
<dbReference type="STRING" id="491952.Mar181_0252"/>
<dbReference type="EMBL" id="CP002771">
    <property type="protein sequence ID" value="AEF53319.1"/>
    <property type="molecule type" value="Genomic_DNA"/>
</dbReference>
<dbReference type="OrthoDB" id="8839911at2"/>
<dbReference type="Proteomes" id="UP000009230">
    <property type="component" value="Chromosome"/>
</dbReference>
<dbReference type="HOGENOM" id="CLU_039613_39_2_6"/>
<keyword evidence="7" id="KW-1185">Reference proteome</keyword>
<comment type="similarity">
    <text evidence="1">Belongs to the LysR transcriptional regulatory family.</text>
</comment>
<dbReference type="Pfam" id="PF03466">
    <property type="entry name" value="LysR_substrate"/>
    <property type="match status" value="1"/>
</dbReference>
<dbReference type="InterPro" id="IPR037402">
    <property type="entry name" value="YidZ_PBP2"/>
</dbReference>
<dbReference type="PROSITE" id="PS50931">
    <property type="entry name" value="HTH_LYSR"/>
    <property type="match status" value="1"/>
</dbReference>
<dbReference type="KEGG" id="mpc:Mar181_0252"/>
<dbReference type="PANTHER" id="PTHR30118:SF15">
    <property type="entry name" value="TRANSCRIPTIONAL REGULATORY PROTEIN"/>
    <property type="match status" value="1"/>
</dbReference>
<dbReference type="AlphaFoldDB" id="F6CX65"/>
<dbReference type="Gene3D" id="3.40.190.10">
    <property type="entry name" value="Periplasmic binding protein-like II"/>
    <property type="match status" value="2"/>
</dbReference>
<evidence type="ECO:0000313" key="6">
    <source>
        <dbReference type="EMBL" id="AEF53319.1"/>
    </source>
</evidence>
<keyword evidence="2" id="KW-0805">Transcription regulation</keyword>
<dbReference type="CDD" id="cd08417">
    <property type="entry name" value="PBP2_Nitroaromatics_like"/>
    <property type="match status" value="1"/>
</dbReference>
<gene>
    <name evidence="6" type="ordered locus">Mar181_0252</name>
</gene>
<dbReference type="GO" id="GO:0003677">
    <property type="term" value="F:DNA binding"/>
    <property type="evidence" value="ECO:0007669"/>
    <property type="project" value="UniProtKB-KW"/>
</dbReference>
<evidence type="ECO:0000256" key="2">
    <source>
        <dbReference type="ARBA" id="ARBA00023015"/>
    </source>
</evidence>
<evidence type="ECO:0000256" key="3">
    <source>
        <dbReference type="ARBA" id="ARBA00023125"/>
    </source>
</evidence>
<feature type="domain" description="HTH lysR-type" evidence="5">
    <location>
        <begin position="9"/>
        <end position="66"/>
    </location>
</feature>